<feature type="domain" description="Polysaccharide lyase 14" evidence="2">
    <location>
        <begin position="183"/>
        <end position="385"/>
    </location>
</feature>
<dbReference type="Gene3D" id="2.60.120.200">
    <property type="match status" value="1"/>
</dbReference>
<feature type="signal peptide" evidence="1">
    <location>
        <begin position="1"/>
        <end position="17"/>
    </location>
</feature>
<dbReference type="PANTHER" id="PTHR40124:SF1">
    <property type="entry name" value="DISAGGREGATASE RELATED REPEAT PROTEIN"/>
    <property type="match status" value="1"/>
</dbReference>
<keyword evidence="4" id="KW-1185">Reference proteome</keyword>
<dbReference type="Proteomes" id="UP001519460">
    <property type="component" value="Unassembled WGS sequence"/>
</dbReference>
<organism evidence="3 4">
    <name type="scientific">Batillaria attramentaria</name>
    <dbReference type="NCBI Taxonomy" id="370345"/>
    <lineage>
        <taxon>Eukaryota</taxon>
        <taxon>Metazoa</taxon>
        <taxon>Spiralia</taxon>
        <taxon>Lophotrochozoa</taxon>
        <taxon>Mollusca</taxon>
        <taxon>Gastropoda</taxon>
        <taxon>Caenogastropoda</taxon>
        <taxon>Sorbeoconcha</taxon>
        <taxon>Cerithioidea</taxon>
        <taxon>Batillariidae</taxon>
        <taxon>Batillaria</taxon>
    </lineage>
</organism>
<name>A0ABD0JD82_9CAEN</name>
<dbReference type="Pfam" id="PF21294">
    <property type="entry name" value="Polysacc_lyase_14"/>
    <property type="match status" value="1"/>
</dbReference>
<gene>
    <name evidence="3" type="ORF">BaRGS_00035975</name>
</gene>
<dbReference type="Gene3D" id="2.60.40.290">
    <property type="match status" value="1"/>
</dbReference>
<dbReference type="EMBL" id="JACVVK020000495">
    <property type="protein sequence ID" value="KAK7471369.1"/>
    <property type="molecule type" value="Genomic_DNA"/>
</dbReference>
<keyword evidence="1" id="KW-0732">Signal</keyword>
<accession>A0ABD0JD82</accession>
<evidence type="ECO:0000313" key="3">
    <source>
        <dbReference type="EMBL" id="KAK7471369.1"/>
    </source>
</evidence>
<evidence type="ECO:0000313" key="4">
    <source>
        <dbReference type="Proteomes" id="UP001519460"/>
    </source>
</evidence>
<dbReference type="InterPro" id="IPR008965">
    <property type="entry name" value="CBM2/CBM3_carb-bd_dom_sf"/>
</dbReference>
<dbReference type="SUPFAM" id="SSF49384">
    <property type="entry name" value="Carbohydrate-binding domain"/>
    <property type="match status" value="1"/>
</dbReference>
<dbReference type="AlphaFoldDB" id="A0ABD0JD82"/>
<protein>
    <recommendedName>
        <fullName evidence="2">Polysaccharide lyase 14 domain-containing protein</fullName>
    </recommendedName>
</protein>
<feature type="chain" id="PRO_5044767194" description="Polysaccharide lyase 14 domain-containing protein" evidence="1">
    <location>
        <begin position="18"/>
        <end position="397"/>
    </location>
</feature>
<evidence type="ECO:0000259" key="2">
    <source>
        <dbReference type="Pfam" id="PF21294"/>
    </source>
</evidence>
<dbReference type="PANTHER" id="PTHR40124">
    <property type="match status" value="1"/>
</dbReference>
<proteinExistence type="predicted"/>
<dbReference type="InterPro" id="IPR048958">
    <property type="entry name" value="Polysacc_lyase_14"/>
</dbReference>
<sequence length="397" mass="44374">MQFTLTFAAAMVTFAVAMELPISRHFTGGFQCDFCYTAPERMHGWTAHVVFEHAIDNLEIYNAILTDTRNGGKDFVVQNGDYNGNLEQGEDLCLKFTARTHNTNLPKVYFYIEGVDRPIDPQGHSHPIPSTTLSPELTQAHALWMLKNMDGHEDNMLRPFVTQSGGHFDEGSLSVSDDPAAGQHGKVLRVFYQKGHYVSVHSHRGAQFYGRPTHPRNSMTLSYDLFFSPGFDFVKGGKLPGLFGGGTTCSGGRHSDDCFSTRLMWRTNGDGEVYGYIPEEQVSGFCNEQDIHCNAAYGNSIGRGSWRFKAGVWQNVAQRVELNTPGQTNGKLKVWYNGHLVLERNDINFRNKDLQLEGIFFSTFFGGSDPSWAPTADCYTYYKNFVISDVAHPSIIG</sequence>
<comment type="caution">
    <text evidence="3">The sequence shown here is derived from an EMBL/GenBank/DDBJ whole genome shotgun (WGS) entry which is preliminary data.</text>
</comment>
<evidence type="ECO:0000256" key="1">
    <source>
        <dbReference type="SAM" id="SignalP"/>
    </source>
</evidence>
<reference evidence="3 4" key="1">
    <citation type="journal article" date="2023" name="Sci. Data">
        <title>Genome assembly of the Korean intertidal mud-creeper Batillaria attramentaria.</title>
        <authorList>
            <person name="Patra A.K."/>
            <person name="Ho P.T."/>
            <person name="Jun S."/>
            <person name="Lee S.J."/>
            <person name="Kim Y."/>
            <person name="Won Y.J."/>
        </authorList>
    </citation>
    <scope>NUCLEOTIDE SEQUENCE [LARGE SCALE GENOMIC DNA]</scope>
    <source>
        <strain evidence="3">Wonlab-2016</strain>
    </source>
</reference>
<dbReference type="InterPro" id="IPR012291">
    <property type="entry name" value="CBM2_carb-bd_dom_sf"/>
</dbReference>